<dbReference type="Gene3D" id="3.30.365.10">
    <property type="entry name" value="Aldehyde oxidase/xanthine dehydrogenase, molybdopterin binding domain"/>
    <property type="match status" value="4"/>
</dbReference>
<dbReference type="InterPro" id="IPR046867">
    <property type="entry name" value="AldOxase/xan_DH_MoCoBD2"/>
</dbReference>
<dbReference type="EMBL" id="JAJISD010000012">
    <property type="protein sequence ID" value="MCC8432041.1"/>
    <property type="molecule type" value="Genomic_DNA"/>
</dbReference>
<dbReference type="InterPro" id="IPR000674">
    <property type="entry name" value="Ald_Oxase/Xan_DH_a/b"/>
</dbReference>
<protein>
    <submittedName>
        <fullName evidence="4">Xanthine dehydrogenase family protein molybdopterin-binding subunit</fullName>
    </submittedName>
</protein>
<dbReference type="InterPro" id="IPR008274">
    <property type="entry name" value="AldOxase/xan_DH_MoCoBD1"/>
</dbReference>
<comment type="caution">
    <text evidence="4">The sequence shown here is derived from an EMBL/GenBank/DDBJ whole genome shotgun (WGS) entry which is preliminary data.</text>
</comment>
<evidence type="ECO:0000259" key="3">
    <source>
        <dbReference type="SMART" id="SM01008"/>
    </source>
</evidence>
<name>A0ABS8L130_9HYPH</name>
<dbReference type="PANTHER" id="PTHR11908">
    <property type="entry name" value="XANTHINE DEHYDROGENASE"/>
    <property type="match status" value="1"/>
</dbReference>
<evidence type="ECO:0000313" key="5">
    <source>
        <dbReference type="Proteomes" id="UP001198862"/>
    </source>
</evidence>
<dbReference type="Pfam" id="PF02738">
    <property type="entry name" value="MoCoBD_1"/>
    <property type="match status" value="1"/>
</dbReference>
<dbReference type="InterPro" id="IPR016208">
    <property type="entry name" value="Ald_Oxase/xanthine_DH-like"/>
</dbReference>
<accession>A0ABS8L130</accession>
<dbReference type="SUPFAM" id="SSF54665">
    <property type="entry name" value="CO dehydrogenase molybdoprotein N-domain-like"/>
    <property type="match status" value="1"/>
</dbReference>
<dbReference type="Proteomes" id="UP001198862">
    <property type="component" value="Unassembled WGS sequence"/>
</dbReference>
<reference evidence="4 5" key="1">
    <citation type="submission" date="2021-11" db="EMBL/GenBank/DDBJ databases">
        <authorList>
            <person name="Lee D.-H."/>
            <person name="Kim S.-B."/>
        </authorList>
    </citation>
    <scope>NUCLEOTIDE SEQUENCE [LARGE SCALE GENOMIC DNA]</scope>
    <source>
        <strain evidence="4 5">KCTC 52223</strain>
    </source>
</reference>
<dbReference type="InterPro" id="IPR037165">
    <property type="entry name" value="AldOxase/xan_DH_Mopterin-bd_sf"/>
</dbReference>
<dbReference type="SMART" id="SM01008">
    <property type="entry name" value="Ald_Xan_dh_C"/>
    <property type="match status" value="1"/>
</dbReference>
<keyword evidence="5" id="KW-1185">Reference proteome</keyword>
<organism evidence="4 5">
    <name type="scientific">Reyranella aquatilis</name>
    <dbReference type="NCBI Taxonomy" id="2035356"/>
    <lineage>
        <taxon>Bacteria</taxon>
        <taxon>Pseudomonadati</taxon>
        <taxon>Pseudomonadota</taxon>
        <taxon>Alphaproteobacteria</taxon>
        <taxon>Hyphomicrobiales</taxon>
        <taxon>Reyranellaceae</taxon>
        <taxon>Reyranella</taxon>
    </lineage>
</organism>
<dbReference type="Gene3D" id="3.90.1170.50">
    <property type="entry name" value="Aldehyde oxidase/xanthine dehydrogenase, a/b hammerhead"/>
    <property type="match status" value="1"/>
</dbReference>
<dbReference type="Pfam" id="PF20256">
    <property type="entry name" value="MoCoBD_2"/>
    <property type="match status" value="1"/>
</dbReference>
<dbReference type="Pfam" id="PF01315">
    <property type="entry name" value="Ald_Xan_dh_C"/>
    <property type="match status" value="1"/>
</dbReference>
<proteinExistence type="predicted"/>
<keyword evidence="1" id="KW-0500">Molybdenum</keyword>
<dbReference type="InterPro" id="IPR036856">
    <property type="entry name" value="Ald_Oxase/Xan_DH_a/b_sf"/>
</dbReference>
<gene>
    <name evidence="4" type="ORF">LJ725_23960</name>
</gene>
<evidence type="ECO:0000256" key="2">
    <source>
        <dbReference type="ARBA" id="ARBA00023002"/>
    </source>
</evidence>
<evidence type="ECO:0000256" key="1">
    <source>
        <dbReference type="ARBA" id="ARBA00022505"/>
    </source>
</evidence>
<evidence type="ECO:0000313" key="4">
    <source>
        <dbReference type="EMBL" id="MCC8432041.1"/>
    </source>
</evidence>
<feature type="domain" description="Aldehyde oxidase/xanthine dehydrogenase a/b hammerhead" evidence="3">
    <location>
        <begin position="20"/>
        <end position="140"/>
    </location>
</feature>
<keyword evidence="2" id="KW-0560">Oxidoreductase</keyword>
<dbReference type="RefSeq" id="WP_230553459.1">
    <property type="nucleotide sequence ID" value="NZ_JAJISD010000012.1"/>
</dbReference>
<sequence>MTIERMGESPRRREDARFVTGQGAYLDDLKFDDVAQAVVLRSPHAHAIVKAIDTRAARGMPGVLAVLTAIEAEADGLKPLRPYAEANIQTGEPFAFAAQPLLASGKVRYAGEPVALIVAETIAQALDAAERVVVDYEPLPAVVSAREARAEGAPQLADEIPNNTCLDWHTGDTEGAHAAFAAAAHVVSLELDNHRIVMNPMEPRGGVGTFDPGTGRYTLHVSSQNIHINRNFVARSLGVEPKDVRFRAHDVGGGFGAKNFAYVEHALVLWAARKVGRPVKWIASRSEVFLSDHAARDMQAEASLALDGEGRFLALRIASIANLGAYMAGAGGGVQTFQYIHLQGSVYRIPSIALHVVAVVTNTAPIGVTRGPGFAEAINIVERLIDAAARQTGFDRTALRRRNMVPPEAMPMTNAFGFQVDSGHFAESLDKALLRADWTGFEARRQESERGGRLRGRGVAYHIKATGGPPDENVDVRFEADGTISLITGTQHIGQGHETTFPQILSTRLGIPNERIRLVQGDTDAIPFGGGHGSSRATYMGGTAIWRASDEIVAKGTVLAAEALEAAEADIRFEEGRFVVSGTDRAIGLIEVAALGREKGKPLDTFHAWKREHMTFPNGAHVVEVEIDRDTGRVDLARYTAVDDYGVLVNPMIATGQAHGAMAQGAGQALLEHATYDGTSGQMVAGSFMDYALPRADDLPSFDLGFNPTRCTTNPLGVKGCGEAGAIAAFPAIANAILDALAPLGVKGFDGPATPARIWQALQEAR</sequence>
<dbReference type="PANTHER" id="PTHR11908:SF132">
    <property type="entry name" value="ALDEHYDE OXIDASE 1-RELATED"/>
    <property type="match status" value="1"/>
</dbReference>
<dbReference type="SUPFAM" id="SSF56003">
    <property type="entry name" value="Molybdenum cofactor-binding domain"/>
    <property type="match status" value="1"/>
</dbReference>